<evidence type="ECO:0000313" key="3">
    <source>
        <dbReference type="Proteomes" id="UP001597492"/>
    </source>
</evidence>
<dbReference type="Proteomes" id="UP001597492">
    <property type="component" value="Unassembled WGS sequence"/>
</dbReference>
<dbReference type="InterPro" id="IPR050471">
    <property type="entry name" value="AB_hydrolase"/>
</dbReference>
<dbReference type="InterPro" id="IPR000073">
    <property type="entry name" value="AB_hydrolase_1"/>
</dbReference>
<sequence>MSAARSTVATLDELVGARTDIDHNGRRLSVRSLGGATGGAPGAGSSVLWLAGMGMSANYLAPLHQRIARETRSVLFDRAGLGRSDPDTRPRTLERAADEVIAVLEALELDDAVLVAHSWGGPIARVAAARVPHRVRALVLLDPSDEHTRVGALLAHRRRGAALARATRLAGMLGQLRLLCARGYHPAVLAELRAVDLSARAQRAYLAELAEYERELDALIAAPLPLGDVPITLVSGQLLPRSGRVRARREAMVRAHEASARDTSGVRLIRAESSGHLLPITDPDLVIAEVVRALRSDRAGSEADELRP</sequence>
<dbReference type="RefSeq" id="WP_019619092.1">
    <property type="nucleotide sequence ID" value="NZ_JBHUNE010000007.1"/>
</dbReference>
<evidence type="ECO:0000313" key="2">
    <source>
        <dbReference type="EMBL" id="MFD2758777.1"/>
    </source>
</evidence>
<dbReference type="PANTHER" id="PTHR43433">
    <property type="entry name" value="HYDROLASE, ALPHA/BETA FOLD FAMILY PROTEIN"/>
    <property type="match status" value="1"/>
</dbReference>
<comment type="caution">
    <text evidence="2">The sequence shown here is derived from an EMBL/GenBank/DDBJ whole genome shotgun (WGS) entry which is preliminary data.</text>
</comment>
<dbReference type="EMBL" id="JBHUNE010000007">
    <property type="protein sequence ID" value="MFD2758777.1"/>
    <property type="molecule type" value="Genomic_DNA"/>
</dbReference>
<gene>
    <name evidence="2" type="ORF">ACFSW7_10360</name>
</gene>
<dbReference type="PRINTS" id="PR00111">
    <property type="entry name" value="ABHYDROLASE"/>
</dbReference>
<dbReference type="Pfam" id="PF00561">
    <property type="entry name" value="Abhydrolase_1"/>
    <property type="match status" value="1"/>
</dbReference>
<name>A0ABW5UYI7_9MICO</name>
<evidence type="ECO:0000259" key="1">
    <source>
        <dbReference type="Pfam" id="PF00561"/>
    </source>
</evidence>
<feature type="domain" description="AB hydrolase-1" evidence="1">
    <location>
        <begin position="49"/>
        <end position="185"/>
    </location>
</feature>
<keyword evidence="2" id="KW-0378">Hydrolase</keyword>
<reference evidence="3" key="1">
    <citation type="journal article" date="2019" name="Int. J. Syst. Evol. Microbiol.">
        <title>The Global Catalogue of Microorganisms (GCM) 10K type strain sequencing project: providing services to taxonomists for standard genome sequencing and annotation.</title>
        <authorList>
            <consortium name="The Broad Institute Genomics Platform"/>
            <consortium name="The Broad Institute Genome Sequencing Center for Infectious Disease"/>
            <person name="Wu L."/>
            <person name="Ma J."/>
        </authorList>
    </citation>
    <scope>NUCLEOTIDE SEQUENCE [LARGE SCALE GENOMIC DNA]</scope>
    <source>
        <strain evidence="3">TISTR 1514</strain>
    </source>
</reference>
<dbReference type="GO" id="GO:0016787">
    <property type="term" value="F:hydrolase activity"/>
    <property type="evidence" value="ECO:0007669"/>
    <property type="project" value="UniProtKB-KW"/>
</dbReference>
<dbReference type="SUPFAM" id="SSF53474">
    <property type="entry name" value="alpha/beta-Hydrolases"/>
    <property type="match status" value="1"/>
</dbReference>
<accession>A0ABW5UYI7</accession>
<dbReference type="InterPro" id="IPR029058">
    <property type="entry name" value="AB_hydrolase_fold"/>
</dbReference>
<dbReference type="Gene3D" id="3.40.50.1820">
    <property type="entry name" value="alpha/beta hydrolase"/>
    <property type="match status" value="1"/>
</dbReference>
<keyword evidence="3" id="KW-1185">Reference proteome</keyword>
<proteinExistence type="predicted"/>
<organism evidence="2 3">
    <name type="scientific">Gulosibacter faecalis</name>
    <dbReference type="NCBI Taxonomy" id="272240"/>
    <lineage>
        <taxon>Bacteria</taxon>
        <taxon>Bacillati</taxon>
        <taxon>Actinomycetota</taxon>
        <taxon>Actinomycetes</taxon>
        <taxon>Micrococcales</taxon>
        <taxon>Microbacteriaceae</taxon>
        <taxon>Gulosibacter</taxon>
    </lineage>
</organism>
<dbReference type="PANTHER" id="PTHR43433:SF5">
    <property type="entry name" value="AB HYDROLASE-1 DOMAIN-CONTAINING PROTEIN"/>
    <property type="match status" value="1"/>
</dbReference>
<protein>
    <submittedName>
        <fullName evidence="2">Alpha/beta fold hydrolase</fullName>
    </submittedName>
</protein>